<dbReference type="STRING" id="227321.C8VQ73"/>
<feature type="transmembrane region" description="Helical" evidence="3">
    <location>
        <begin position="449"/>
        <end position="476"/>
    </location>
</feature>
<protein>
    <recommendedName>
        <fullName evidence="7">Histidine acid phosphatase</fullName>
    </recommendedName>
</protein>
<dbReference type="SUPFAM" id="SSF53254">
    <property type="entry name" value="Phosphoglycerate mutase-like"/>
    <property type="match status" value="1"/>
</dbReference>
<evidence type="ECO:0000256" key="1">
    <source>
        <dbReference type="ARBA" id="ARBA00005375"/>
    </source>
</evidence>
<dbReference type="Gene3D" id="3.40.50.1240">
    <property type="entry name" value="Phosphoglycerate mutase-like"/>
    <property type="match status" value="1"/>
</dbReference>
<gene>
    <name evidence="5" type="ORF">ANIA_10039</name>
</gene>
<dbReference type="InParanoid" id="C8VQ73"/>
<feature type="region of interest" description="Disordered" evidence="2">
    <location>
        <begin position="515"/>
        <end position="570"/>
    </location>
</feature>
<evidence type="ECO:0000256" key="4">
    <source>
        <dbReference type="SAM" id="SignalP"/>
    </source>
</evidence>
<dbReference type="PANTHER" id="PTHR11567:SF127">
    <property type="entry name" value="HISTIDINE ACID PHOSPHATASE"/>
    <property type="match status" value="1"/>
</dbReference>
<feature type="chain" id="PRO_5002992260" description="Histidine acid phosphatase" evidence="4">
    <location>
        <begin position="19"/>
        <end position="570"/>
    </location>
</feature>
<feature type="compositionally biased region" description="Basic and acidic residues" evidence="2">
    <location>
        <begin position="520"/>
        <end position="532"/>
    </location>
</feature>
<dbReference type="RefSeq" id="XP_050469319.1">
    <property type="nucleotide sequence ID" value="XM_050611051.1"/>
</dbReference>
<name>C8VQ73_EMENI</name>
<dbReference type="eggNOG" id="ENOG502SM2K">
    <property type="taxonomic scope" value="Eukaryota"/>
</dbReference>
<dbReference type="InterPro" id="IPR029033">
    <property type="entry name" value="His_PPase_superfam"/>
</dbReference>
<proteinExistence type="inferred from homology"/>
<keyword evidence="3" id="KW-0472">Membrane</keyword>
<comment type="similarity">
    <text evidence="1">Belongs to the histidine acid phosphatase family.</text>
</comment>
<dbReference type="EMBL" id="BN001308">
    <property type="protein sequence ID" value="CBF90111.1"/>
    <property type="molecule type" value="Genomic_DNA"/>
</dbReference>
<dbReference type="VEuPathDB" id="FungiDB:AN10039"/>
<dbReference type="KEGG" id="ani:ANIA_10039"/>
<keyword evidence="4" id="KW-0732">Signal</keyword>
<sequence>MMVGLSFALLSLLGVVAAAASGQTARVWAVYAYTINGETIPRVFPRSRALTPYGAYQLHEAGSAFRGRYVSVKAGADRPDARIENLSPYLVDNDDIKITSTPDVAVLASAQAFMQGVYPPLNESFNTTFFDNQLELADGSLISPPLGGYQYPSIVTVGAEDPQSLMVSGQALCSRHAAANLEYIASKEFWRTYEESAVFYNRLHTLSLSGHFDTKASSYANATAIAEFLDYQVVHNESLLHSLSAEDIKRARWYAGRYVFATNGNTSASGTTVDGGIRTIAGQGLASSVLNAFETTIQNRGANGKMTLQFGNYQTAVSFTSLLQLATTSPNFTSSLPRPGSSLVLELFSLESERYPTYPDPAQLYVRFLLHNGTRAEFVPYPLFGHGPSNTAIPFSEFQAEMQRMALGSTEDWCRRCNSSAVFCSGVVKPLPRQSAASKARKDRGGISAAVAGVIGSVVTIAVLALIGVVGFFLCLRTKRLRNPGLGGFKRDSKMASDSDLTFKNPQWGDAIKAPTASAKGHERHGSWEMKNKCPPRLVEQTVGPSSLADELEEEWDLHDTAPVRPREHV</sequence>
<dbReference type="HOGENOM" id="CLU_023111_0_1_1"/>
<reference evidence="6" key="2">
    <citation type="journal article" date="2009" name="Fungal Genet. Biol.">
        <title>The 2008 update of the Aspergillus nidulans genome annotation: a community effort.</title>
        <authorList>
            <person name="Wortman J.R."/>
            <person name="Gilsenan J.M."/>
            <person name="Joardar V."/>
            <person name="Deegan J."/>
            <person name="Clutterbuck J."/>
            <person name="Andersen M.R."/>
            <person name="Archer D."/>
            <person name="Bencina M."/>
            <person name="Braus G."/>
            <person name="Coutinho P."/>
            <person name="von Dohren H."/>
            <person name="Doonan J."/>
            <person name="Driessen A.J."/>
            <person name="Durek P."/>
            <person name="Espeso E."/>
            <person name="Fekete E."/>
            <person name="Flipphi M."/>
            <person name="Estrada C.G."/>
            <person name="Geysens S."/>
            <person name="Goldman G."/>
            <person name="de Groot P.W."/>
            <person name="Hansen K."/>
            <person name="Harris S.D."/>
            <person name="Heinekamp T."/>
            <person name="Helmstaedt K."/>
            <person name="Henrissat B."/>
            <person name="Hofmann G."/>
            <person name="Homan T."/>
            <person name="Horio T."/>
            <person name="Horiuchi H."/>
            <person name="James S."/>
            <person name="Jones M."/>
            <person name="Karaffa L."/>
            <person name="Karanyi Z."/>
            <person name="Kato M."/>
            <person name="Keller N."/>
            <person name="Kelly D.E."/>
            <person name="Kiel J.A."/>
            <person name="Kim J.M."/>
            <person name="van der Klei I.J."/>
            <person name="Klis F.M."/>
            <person name="Kovalchuk A."/>
            <person name="Krasevec N."/>
            <person name="Kubicek C.P."/>
            <person name="Liu B."/>
            <person name="Maccabe A."/>
            <person name="Meyer V."/>
            <person name="Mirabito P."/>
            <person name="Miskei M."/>
            <person name="Mos M."/>
            <person name="Mullins J."/>
            <person name="Nelson D.R."/>
            <person name="Nielsen J."/>
            <person name="Oakley B.R."/>
            <person name="Osmani S.A."/>
            <person name="Pakula T."/>
            <person name="Paszewski A."/>
            <person name="Paulsen I."/>
            <person name="Pilsyk S."/>
            <person name="Pocsi I."/>
            <person name="Punt P.J."/>
            <person name="Ram A.F."/>
            <person name="Ren Q."/>
            <person name="Robellet X."/>
            <person name="Robson G."/>
            <person name="Seiboth B."/>
            <person name="van Solingen P."/>
            <person name="Specht T."/>
            <person name="Sun J."/>
            <person name="Taheri-Talesh N."/>
            <person name="Takeshita N."/>
            <person name="Ussery D."/>
            <person name="vanKuyk P.A."/>
            <person name="Visser H."/>
            <person name="van de Vondervoort P.J."/>
            <person name="de Vries R.P."/>
            <person name="Walton J."/>
            <person name="Xiang X."/>
            <person name="Xiong Y."/>
            <person name="Zeng A.P."/>
            <person name="Brandt B.W."/>
            <person name="Cornell M.J."/>
            <person name="van den Hondel C.A."/>
            <person name="Visser J."/>
            <person name="Oliver S.G."/>
            <person name="Turner G."/>
        </authorList>
    </citation>
    <scope>GENOME REANNOTATION</scope>
    <source>
        <strain evidence="6">FGSC A4 / ATCC 38163 / CBS 112.46 / NRRL 194 / M139</strain>
    </source>
</reference>
<dbReference type="InterPro" id="IPR000560">
    <property type="entry name" value="His_Pase_clade-2"/>
</dbReference>
<evidence type="ECO:0008006" key="7">
    <source>
        <dbReference type="Google" id="ProtNLM"/>
    </source>
</evidence>
<dbReference type="GeneID" id="74896165"/>
<feature type="signal peptide" evidence="4">
    <location>
        <begin position="1"/>
        <end position="18"/>
    </location>
</feature>
<keyword evidence="6" id="KW-1185">Reference proteome</keyword>
<evidence type="ECO:0000313" key="6">
    <source>
        <dbReference type="Proteomes" id="UP000000560"/>
    </source>
</evidence>
<evidence type="ECO:0000313" key="5">
    <source>
        <dbReference type="EMBL" id="CBF90111.1"/>
    </source>
</evidence>
<accession>C8VQ73</accession>
<evidence type="ECO:0000256" key="2">
    <source>
        <dbReference type="SAM" id="MobiDB-lite"/>
    </source>
</evidence>
<dbReference type="AlphaFoldDB" id="C8VQ73"/>
<dbReference type="OMA" id="STQEWCL"/>
<dbReference type="OrthoDB" id="258392at2759"/>
<keyword evidence="3" id="KW-0812">Transmembrane</keyword>
<dbReference type="Pfam" id="PF00328">
    <property type="entry name" value="His_Phos_2"/>
    <property type="match status" value="1"/>
</dbReference>
<dbReference type="Proteomes" id="UP000000560">
    <property type="component" value="Chromosome VIII"/>
</dbReference>
<dbReference type="GO" id="GO:0016791">
    <property type="term" value="F:phosphatase activity"/>
    <property type="evidence" value="ECO:0000318"/>
    <property type="project" value="GO_Central"/>
</dbReference>
<reference evidence="6" key="1">
    <citation type="journal article" date="2005" name="Nature">
        <title>Sequencing of Aspergillus nidulans and comparative analysis with A. fumigatus and A. oryzae.</title>
        <authorList>
            <person name="Galagan J.E."/>
            <person name="Calvo S.E."/>
            <person name="Cuomo C."/>
            <person name="Ma L.J."/>
            <person name="Wortman J.R."/>
            <person name="Batzoglou S."/>
            <person name="Lee S.I."/>
            <person name="Basturkmen M."/>
            <person name="Spevak C.C."/>
            <person name="Clutterbuck J."/>
            <person name="Kapitonov V."/>
            <person name="Jurka J."/>
            <person name="Scazzocchio C."/>
            <person name="Farman M."/>
            <person name="Butler J."/>
            <person name="Purcell S."/>
            <person name="Harris S."/>
            <person name="Braus G.H."/>
            <person name="Draht O."/>
            <person name="Busch S."/>
            <person name="D'Enfert C."/>
            <person name="Bouchier C."/>
            <person name="Goldman G.H."/>
            <person name="Bell-Pedersen D."/>
            <person name="Griffiths-Jones S."/>
            <person name="Doonan J.H."/>
            <person name="Yu J."/>
            <person name="Vienken K."/>
            <person name="Pain A."/>
            <person name="Freitag M."/>
            <person name="Selker E.U."/>
            <person name="Archer D.B."/>
            <person name="Penalva M.A."/>
            <person name="Oakley B.R."/>
            <person name="Momany M."/>
            <person name="Tanaka T."/>
            <person name="Kumagai T."/>
            <person name="Asai K."/>
            <person name="Machida M."/>
            <person name="Nierman W.C."/>
            <person name="Denning D.W."/>
            <person name="Caddick M."/>
            <person name="Hynes M."/>
            <person name="Paoletti M."/>
            <person name="Fischer R."/>
            <person name="Miller B."/>
            <person name="Dyer P."/>
            <person name="Sachs M.S."/>
            <person name="Osmani S.A."/>
            <person name="Birren B.W."/>
        </authorList>
    </citation>
    <scope>NUCLEOTIDE SEQUENCE [LARGE SCALE GENOMIC DNA]</scope>
    <source>
        <strain evidence="6">FGSC A4 / ATCC 38163 / CBS 112.46 / NRRL 194 / M139</strain>
    </source>
</reference>
<dbReference type="InterPro" id="IPR050645">
    <property type="entry name" value="Histidine_acid_phosphatase"/>
</dbReference>
<dbReference type="PANTHER" id="PTHR11567">
    <property type="entry name" value="ACID PHOSPHATASE-RELATED"/>
    <property type="match status" value="1"/>
</dbReference>
<keyword evidence="3" id="KW-1133">Transmembrane helix</keyword>
<feature type="compositionally biased region" description="Basic and acidic residues" evidence="2">
    <location>
        <begin position="558"/>
        <end position="570"/>
    </location>
</feature>
<evidence type="ECO:0000256" key="3">
    <source>
        <dbReference type="SAM" id="Phobius"/>
    </source>
</evidence>
<organism evidence="5 6">
    <name type="scientific">Emericella nidulans (strain FGSC A4 / ATCC 38163 / CBS 112.46 / NRRL 194 / M139)</name>
    <name type="common">Aspergillus nidulans</name>
    <dbReference type="NCBI Taxonomy" id="227321"/>
    <lineage>
        <taxon>Eukaryota</taxon>
        <taxon>Fungi</taxon>
        <taxon>Dikarya</taxon>
        <taxon>Ascomycota</taxon>
        <taxon>Pezizomycotina</taxon>
        <taxon>Eurotiomycetes</taxon>
        <taxon>Eurotiomycetidae</taxon>
        <taxon>Eurotiales</taxon>
        <taxon>Aspergillaceae</taxon>
        <taxon>Aspergillus</taxon>
        <taxon>Aspergillus subgen. Nidulantes</taxon>
    </lineage>
</organism>